<keyword evidence="1" id="KW-1133">Transmembrane helix</keyword>
<dbReference type="AlphaFoldDB" id="A0A7S8C6H0"/>
<dbReference type="RefSeq" id="WP_213161577.1">
    <property type="nucleotide sequence ID" value="NZ_CP058214.1"/>
</dbReference>
<sequence length="368" mass="36568">MNGVGARRLTRDAVQIGGTVLAGLAAALLADAGGLPLPWLLAPLLTVGAMSLAGAPTAAVPFGRRVGQAVIGTAIGLYLNPGVVEEMLALLPVMMAVAGLSIAISIAIAALAAARAGFGLATAYFACMPGGVAEMAGLGRQYGADEATVAILQSLRIAVVVTVMAPAVALLAEHGRGGAAAGLPDVHWPELVVLLSAAGLLSALLERFSVPNAWMLGGLASGAATAALALPLSGMPGVLVSAGQLLVGCALGTRFKPDLMRGGARLAATGLLIMAGLLLGGIVLGLAAAALTGMAPAVLLLATAPGGITEMSITAKVVGLPVATVVAFHLVRIVTVVLASAPLYRLLMRIRPAGDRRLHRGGPDAPHR</sequence>
<feature type="transmembrane region" description="Helical" evidence="1">
    <location>
        <begin position="88"/>
        <end position="112"/>
    </location>
</feature>
<keyword evidence="1" id="KW-0472">Membrane</keyword>
<dbReference type="Pfam" id="PF05145">
    <property type="entry name" value="AbrB"/>
    <property type="match status" value="1"/>
</dbReference>
<dbReference type="PANTHER" id="PTHR38457">
    <property type="entry name" value="REGULATOR ABRB-RELATED"/>
    <property type="match status" value="1"/>
</dbReference>
<protein>
    <submittedName>
        <fullName evidence="2">AbrB family transcriptional regulator</fullName>
    </submittedName>
</protein>
<keyword evidence="3" id="KW-1185">Reference proteome</keyword>
<name>A0A7S8C6H0_9HYPH</name>
<evidence type="ECO:0000313" key="2">
    <source>
        <dbReference type="EMBL" id="QPC44211.1"/>
    </source>
</evidence>
<reference evidence="2 3" key="1">
    <citation type="submission" date="2020-06" db="EMBL/GenBank/DDBJ databases">
        <title>Genome sequence of 2 isolates from Red Sea Mangroves.</title>
        <authorList>
            <person name="Sefrji F."/>
            <person name="Michoud G."/>
            <person name="Merlino G."/>
            <person name="Daffonchio D."/>
        </authorList>
    </citation>
    <scope>NUCLEOTIDE SEQUENCE [LARGE SCALE GENOMIC DNA]</scope>
    <source>
        <strain evidence="2 3">R1DC25</strain>
    </source>
</reference>
<organism evidence="2 3">
    <name type="scientific">Kaustia mangrovi</name>
    <dbReference type="NCBI Taxonomy" id="2593653"/>
    <lineage>
        <taxon>Bacteria</taxon>
        <taxon>Pseudomonadati</taxon>
        <taxon>Pseudomonadota</taxon>
        <taxon>Alphaproteobacteria</taxon>
        <taxon>Hyphomicrobiales</taxon>
        <taxon>Parvibaculaceae</taxon>
        <taxon>Kaustia</taxon>
    </lineage>
</organism>
<feature type="transmembrane region" description="Helical" evidence="1">
    <location>
        <begin position="118"/>
        <end position="138"/>
    </location>
</feature>
<feature type="transmembrane region" description="Helical" evidence="1">
    <location>
        <begin position="186"/>
        <end position="205"/>
    </location>
</feature>
<dbReference type="InterPro" id="IPR007820">
    <property type="entry name" value="AbrB_fam"/>
</dbReference>
<dbReference type="NCBIfam" id="TIGR03082">
    <property type="entry name" value="Gneg_AbrB_dup"/>
    <property type="match status" value="1"/>
</dbReference>
<dbReference type="GO" id="GO:0016020">
    <property type="term" value="C:membrane"/>
    <property type="evidence" value="ECO:0007669"/>
    <property type="project" value="InterPro"/>
</dbReference>
<feature type="transmembrane region" description="Helical" evidence="1">
    <location>
        <begin position="326"/>
        <end position="347"/>
    </location>
</feature>
<dbReference type="PANTHER" id="PTHR38457:SF1">
    <property type="entry name" value="REGULATOR ABRB-RELATED"/>
    <property type="match status" value="1"/>
</dbReference>
<dbReference type="GO" id="GO:0010468">
    <property type="term" value="P:regulation of gene expression"/>
    <property type="evidence" value="ECO:0007669"/>
    <property type="project" value="InterPro"/>
</dbReference>
<evidence type="ECO:0000256" key="1">
    <source>
        <dbReference type="SAM" id="Phobius"/>
    </source>
</evidence>
<accession>A0A7S8C6H0</accession>
<dbReference type="EMBL" id="CP058214">
    <property type="protein sequence ID" value="QPC44211.1"/>
    <property type="molecule type" value="Genomic_DNA"/>
</dbReference>
<keyword evidence="1" id="KW-0812">Transmembrane</keyword>
<gene>
    <name evidence="2" type="ORF">HW532_16820</name>
</gene>
<proteinExistence type="predicted"/>
<dbReference type="InterPro" id="IPR017516">
    <property type="entry name" value="AbrB_dup"/>
</dbReference>
<dbReference type="PIRSF" id="PIRSF038991">
    <property type="entry name" value="Protein_AbrB"/>
    <property type="match status" value="1"/>
</dbReference>
<dbReference type="KEGG" id="kmn:HW532_16820"/>
<dbReference type="Proteomes" id="UP000593594">
    <property type="component" value="Chromosome"/>
</dbReference>
<feature type="transmembrane region" description="Helical" evidence="1">
    <location>
        <begin position="150"/>
        <end position="171"/>
    </location>
</feature>
<feature type="transmembrane region" description="Helical" evidence="1">
    <location>
        <begin position="267"/>
        <end position="291"/>
    </location>
</feature>
<evidence type="ECO:0000313" key="3">
    <source>
        <dbReference type="Proteomes" id="UP000593594"/>
    </source>
</evidence>